<dbReference type="PANTHER" id="PTHR13789">
    <property type="entry name" value="MONOOXYGENASE"/>
    <property type="match status" value="1"/>
</dbReference>
<feature type="domain" description="FAD-binding" evidence="6">
    <location>
        <begin position="148"/>
        <end position="360"/>
    </location>
</feature>
<keyword evidence="2" id="KW-0285">Flavoprotein</keyword>
<dbReference type="OrthoDB" id="9993796at2759"/>
<keyword evidence="8" id="KW-1185">Reference proteome</keyword>
<keyword evidence="4" id="KW-0560">Oxidoreductase</keyword>
<evidence type="ECO:0000313" key="7">
    <source>
        <dbReference type="EMBL" id="CAG8979137.1"/>
    </source>
</evidence>
<protein>
    <recommendedName>
        <fullName evidence="6">FAD-binding domain-containing protein</fullName>
    </recommendedName>
</protein>
<dbReference type="Pfam" id="PF01494">
    <property type="entry name" value="FAD_binding_3"/>
    <property type="match status" value="1"/>
</dbReference>
<dbReference type="InterPro" id="IPR050493">
    <property type="entry name" value="FAD-dep_Monooxygenase_BioMet"/>
</dbReference>
<gene>
    <name evidence="7" type="ORF">HYALB_00000270</name>
</gene>
<sequence>MEVAIAGAGITGLAAAISLRRSGYEVNLYERSSLNHEVGAAINVPPNVSRFLVRWGLDPVNSRFVKSRGLFFVSPITLEEQSSTVFDNHEELYGGNIYFAHRVDLHEALKKLATTKDGPGIPATIHVKSPVVSYDPEGPSMSLADGTLITADLVIAADGIHSIGVNSILGRSNPPEPAQQSNCCYRFLISKADLEADPETRFFTQGLPSLGLTIYPDIPGQRRFITYPCRDYEVCNCAIICNKELDKNKTEDWQASVPKEEILEALAGYHPGIIAVAKKATEQGRWPLLYRPPISKWHKGNMALAGDAAHPMLPNLGQGGAQGIEDGLVLGLVLHGCTAKSKISERLALYEKIRRNRAASIQVLSNFGLDETSTTGLEEYMEGEKIPSTMEDILQLTYGGDMVEGAIKAMRELQPSWDLPNAYFGEVADPVMG</sequence>
<evidence type="ECO:0000313" key="8">
    <source>
        <dbReference type="Proteomes" id="UP000701801"/>
    </source>
</evidence>
<dbReference type="PRINTS" id="PR00420">
    <property type="entry name" value="RNGMNOXGNASE"/>
</dbReference>
<dbReference type="Proteomes" id="UP000701801">
    <property type="component" value="Unassembled WGS sequence"/>
</dbReference>
<evidence type="ECO:0000256" key="1">
    <source>
        <dbReference type="ARBA" id="ARBA00007992"/>
    </source>
</evidence>
<dbReference type="InterPro" id="IPR036188">
    <property type="entry name" value="FAD/NAD-bd_sf"/>
</dbReference>
<evidence type="ECO:0000256" key="4">
    <source>
        <dbReference type="ARBA" id="ARBA00023002"/>
    </source>
</evidence>
<evidence type="ECO:0000256" key="3">
    <source>
        <dbReference type="ARBA" id="ARBA00022827"/>
    </source>
</evidence>
<dbReference type="Gene3D" id="3.50.50.60">
    <property type="entry name" value="FAD/NAD(P)-binding domain"/>
    <property type="match status" value="1"/>
</dbReference>
<dbReference type="InterPro" id="IPR002938">
    <property type="entry name" value="FAD-bd"/>
</dbReference>
<keyword evidence="3" id="KW-0274">FAD</keyword>
<dbReference type="SUPFAM" id="SSF54373">
    <property type="entry name" value="FAD-linked reductases, C-terminal domain"/>
    <property type="match status" value="1"/>
</dbReference>
<accession>A0A9N9LT87</accession>
<dbReference type="GO" id="GO:0071949">
    <property type="term" value="F:FAD binding"/>
    <property type="evidence" value="ECO:0007669"/>
    <property type="project" value="InterPro"/>
</dbReference>
<evidence type="ECO:0000256" key="2">
    <source>
        <dbReference type="ARBA" id="ARBA00022630"/>
    </source>
</evidence>
<dbReference type="Pfam" id="PF13450">
    <property type="entry name" value="NAD_binding_8"/>
    <property type="match status" value="1"/>
</dbReference>
<name>A0A9N9LT87_9HELO</name>
<evidence type="ECO:0000256" key="5">
    <source>
        <dbReference type="ARBA" id="ARBA00023033"/>
    </source>
</evidence>
<dbReference type="SUPFAM" id="SSF51905">
    <property type="entry name" value="FAD/NAD(P)-binding domain"/>
    <property type="match status" value="1"/>
</dbReference>
<reference evidence="7" key="1">
    <citation type="submission" date="2021-07" db="EMBL/GenBank/DDBJ databases">
        <authorList>
            <person name="Durling M."/>
        </authorList>
    </citation>
    <scope>NUCLEOTIDE SEQUENCE</scope>
</reference>
<evidence type="ECO:0000259" key="6">
    <source>
        <dbReference type="Pfam" id="PF01494"/>
    </source>
</evidence>
<dbReference type="PANTHER" id="PTHR13789:SF215">
    <property type="entry name" value="FAD-BINDING DOMAIN-CONTAINING PROTEIN-RELATED"/>
    <property type="match status" value="1"/>
</dbReference>
<proteinExistence type="inferred from homology"/>
<dbReference type="AlphaFoldDB" id="A0A9N9LT87"/>
<dbReference type="EMBL" id="CAJVRM010000296">
    <property type="protein sequence ID" value="CAG8979137.1"/>
    <property type="molecule type" value="Genomic_DNA"/>
</dbReference>
<comment type="caution">
    <text evidence="7">The sequence shown here is derived from an EMBL/GenBank/DDBJ whole genome shotgun (WGS) entry which is preliminary data.</text>
</comment>
<comment type="similarity">
    <text evidence="1">Belongs to the paxM FAD-dependent monooxygenase family.</text>
</comment>
<keyword evidence="5" id="KW-0503">Monooxygenase</keyword>
<organism evidence="7 8">
    <name type="scientific">Hymenoscyphus albidus</name>
    <dbReference type="NCBI Taxonomy" id="595503"/>
    <lineage>
        <taxon>Eukaryota</taxon>
        <taxon>Fungi</taxon>
        <taxon>Dikarya</taxon>
        <taxon>Ascomycota</taxon>
        <taxon>Pezizomycotina</taxon>
        <taxon>Leotiomycetes</taxon>
        <taxon>Helotiales</taxon>
        <taxon>Helotiaceae</taxon>
        <taxon>Hymenoscyphus</taxon>
    </lineage>
</organism>
<dbReference type="GO" id="GO:0004497">
    <property type="term" value="F:monooxygenase activity"/>
    <property type="evidence" value="ECO:0007669"/>
    <property type="project" value="UniProtKB-KW"/>
</dbReference>